<gene>
    <name evidence="1" type="ordered locus">GFO_2319</name>
</gene>
<sequence>MIINTFQKLNQVQLLEKVTFKTTSFFLFLQSFKTLKSL</sequence>
<name>A0M3T9_CHRFK</name>
<dbReference type="EMBL" id="CU207366">
    <property type="protein sequence ID" value="CAL67284.1"/>
    <property type="molecule type" value="Genomic_DNA"/>
</dbReference>
<evidence type="ECO:0000313" key="1">
    <source>
        <dbReference type="EMBL" id="CAL67284.1"/>
    </source>
</evidence>
<proteinExistence type="predicted"/>
<dbReference type="HOGENOM" id="CLU_3328443_0_0_10"/>
<dbReference type="Proteomes" id="UP000000755">
    <property type="component" value="Chromosome"/>
</dbReference>
<dbReference type="KEGG" id="gfo:GFO_2319"/>
<evidence type="ECO:0000313" key="2">
    <source>
        <dbReference type="Proteomes" id="UP000000755"/>
    </source>
</evidence>
<organism evidence="1 2">
    <name type="scientific">Christiangramia forsetii (strain DSM 17595 / CGMCC 1.15422 / KT0803)</name>
    <name type="common">Gramella forsetii</name>
    <dbReference type="NCBI Taxonomy" id="411154"/>
    <lineage>
        <taxon>Bacteria</taxon>
        <taxon>Pseudomonadati</taxon>
        <taxon>Bacteroidota</taxon>
        <taxon>Flavobacteriia</taxon>
        <taxon>Flavobacteriales</taxon>
        <taxon>Flavobacteriaceae</taxon>
        <taxon>Christiangramia</taxon>
    </lineage>
</organism>
<reference evidence="1 2" key="1">
    <citation type="journal article" date="2006" name="Environ. Microbiol.">
        <title>Whole genome analysis of the marine Bacteroidetes'Gramella forsetii' reveals adaptations to degradation of polymeric organic matter.</title>
        <authorList>
            <person name="Bauer M."/>
            <person name="Kube M."/>
            <person name="Teeling H."/>
            <person name="Richter M."/>
            <person name="Lombardot T."/>
            <person name="Allers E."/>
            <person name="Wuerdemann C.A."/>
            <person name="Quast C."/>
            <person name="Kuhl H."/>
            <person name="Knaust F."/>
            <person name="Woebken D."/>
            <person name="Bischof K."/>
            <person name="Mussmann M."/>
            <person name="Choudhuri J.V."/>
            <person name="Meyer F."/>
            <person name="Reinhardt R."/>
            <person name="Amann R.I."/>
            <person name="Gloeckner F.O."/>
        </authorList>
    </citation>
    <scope>NUCLEOTIDE SEQUENCE [LARGE SCALE GENOMIC DNA]</scope>
    <source>
        <strain evidence="1 2">KT0803</strain>
    </source>
</reference>
<dbReference type="AlphaFoldDB" id="A0M3T9"/>
<protein>
    <submittedName>
        <fullName evidence="1">Uncharacterized protein</fullName>
    </submittedName>
</protein>
<accession>A0M3T9</accession>